<protein>
    <submittedName>
        <fullName evidence="2">Uncharacterized protein</fullName>
    </submittedName>
</protein>
<reference evidence="2" key="1">
    <citation type="submission" date="2019-02" db="EMBL/GenBank/DDBJ databases">
        <authorList>
            <person name="Gruber-Vodicka R. H."/>
            <person name="Seah K. B. B."/>
        </authorList>
    </citation>
    <scope>NUCLEOTIDE SEQUENCE</scope>
    <source>
        <strain evidence="2">BECK_BY2</strain>
        <strain evidence="1">BECK_BY3</strain>
    </source>
</reference>
<name>A0A451B173_9GAMM</name>
<accession>A0A451B173</accession>
<dbReference type="EMBL" id="CAADFY010000338">
    <property type="protein sequence ID" value="VFK62968.1"/>
    <property type="molecule type" value="Genomic_DNA"/>
</dbReference>
<gene>
    <name evidence="2" type="ORF">BECKTUN1418E_GA0071001_13351</name>
    <name evidence="1" type="ORF">BECKTUN1418F_GA0071002_13381</name>
</gene>
<dbReference type="EMBL" id="CAADFV010000335">
    <property type="protein sequence ID" value="VFK72028.1"/>
    <property type="molecule type" value="Genomic_DNA"/>
</dbReference>
<evidence type="ECO:0000313" key="1">
    <source>
        <dbReference type="EMBL" id="VFK62968.1"/>
    </source>
</evidence>
<dbReference type="SUPFAM" id="SSF52540">
    <property type="entry name" value="P-loop containing nucleoside triphosphate hydrolases"/>
    <property type="match status" value="1"/>
</dbReference>
<organism evidence="2">
    <name type="scientific">Candidatus Kentrum sp. TUN</name>
    <dbReference type="NCBI Taxonomy" id="2126343"/>
    <lineage>
        <taxon>Bacteria</taxon>
        <taxon>Pseudomonadati</taxon>
        <taxon>Pseudomonadota</taxon>
        <taxon>Gammaproteobacteria</taxon>
        <taxon>Candidatus Kentrum</taxon>
    </lineage>
</organism>
<proteinExistence type="predicted"/>
<dbReference type="AlphaFoldDB" id="A0A451B173"/>
<evidence type="ECO:0000313" key="2">
    <source>
        <dbReference type="EMBL" id="VFK72028.1"/>
    </source>
</evidence>
<dbReference type="InterPro" id="IPR027417">
    <property type="entry name" value="P-loop_NTPase"/>
</dbReference>
<dbReference type="Gene3D" id="3.40.50.300">
    <property type="entry name" value="P-loop containing nucleotide triphosphate hydrolases"/>
    <property type="match status" value="1"/>
</dbReference>
<sequence length="90" mass="10107">MKVQLSGAQLDKVQARCSHSYMKAHEDQFGPPLLPFVPQKKRATMIRAGKSGNSGELLTSAQQDRIDQHMLAELKRLGSDFPYTEKFMGK</sequence>